<dbReference type="AlphaFoldDB" id="A0A0G0LDD6"/>
<accession>A0A0G0LDD6</accession>
<proteinExistence type="predicted"/>
<dbReference type="EMBL" id="LBVL01000003">
    <property type="protein sequence ID" value="KKQ85935.1"/>
    <property type="molecule type" value="Genomic_DNA"/>
</dbReference>
<reference evidence="1 2" key="1">
    <citation type="journal article" date="2015" name="Nature">
        <title>rRNA introns, odd ribosomes, and small enigmatic genomes across a large radiation of phyla.</title>
        <authorList>
            <person name="Brown C.T."/>
            <person name="Hug L.A."/>
            <person name="Thomas B.C."/>
            <person name="Sharon I."/>
            <person name="Castelle C.J."/>
            <person name="Singh A."/>
            <person name="Wilkins M.J."/>
            <person name="Williams K.H."/>
            <person name="Banfield J.F."/>
        </authorList>
    </citation>
    <scope>NUCLEOTIDE SEQUENCE [LARGE SCALE GENOMIC DNA]</scope>
</reference>
<name>A0A0G0LDD6_9BACT</name>
<dbReference type="STRING" id="1618570.UT08_C0003G0098"/>
<evidence type="ECO:0000313" key="2">
    <source>
        <dbReference type="Proteomes" id="UP000034081"/>
    </source>
</evidence>
<evidence type="ECO:0000313" key="1">
    <source>
        <dbReference type="EMBL" id="KKQ85935.1"/>
    </source>
</evidence>
<sequence length="66" mass="7524">MEKNHYEDPRSLYTINLCLENEGFLLGKFGGCSEAVSRQFVELELGAQLPSPTKKRGGYGYEKLYF</sequence>
<gene>
    <name evidence="1" type="ORF">UT08_C0003G0098</name>
</gene>
<organism evidence="1 2">
    <name type="scientific">Candidatus Woesebacteria bacterium GW2011_GWB1_38_8</name>
    <dbReference type="NCBI Taxonomy" id="1618570"/>
    <lineage>
        <taxon>Bacteria</taxon>
        <taxon>Candidatus Woeseibacteriota</taxon>
    </lineage>
</organism>
<dbReference type="Proteomes" id="UP000034081">
    <property type="component" value="Unassembled WGS sequence"/>
</dbReference>
<comment type="caution">
    <text evidence="1">The sequence shown here is derived from an EMBL/GenBank/DDBJ whole genome shotgun (WGS) entry which is preliminary data.</text>
</comment>
<protein>
    <submittedName>
        <fullName evidence="1">Uncharacterized protein</fullName>
    </submittedName>
</protein>